<organism evidence="2">
    <name type="scientific">Cacopsylla melanoneura</name>
    <dbReference type="NCBI Taxonomy" id="428564"/>
    <lineage>
        <taxon>Eukaryota</taxon>
        <taxon>Metazoa</taxon>
        <taxon>Ecdysozoa</taxon>
        <taxon>Arthropoda</taxon>
        <taxon>Hexapoda</taxon>
        <taxon>Insecta</taxon>
        <taxon>Pterygota</taxon>
        <taxon>Neoptera</taxon>
        <taxon>Paraneoptera</taxon>
        <taxon>Hemiptera</taxon>
        <taxon>Sternorrhyncha</taxon>
        <taxon>Psylloidea</taxon>
        <taxon>Psyllidae</taxon>
        <taxon>Psyllinae</taxon>
        <taxon>Cacopsylla</taxon>
    </lineage>
</organism>
<proteinExistence type="predicted"/>
<keyword evidence="1" id="KW-0812">Transmembrane</keyword>
<dbReference type="AlphaFoldDB" id="A0A8D8RFT2"/>
<name>A0A8D8RFT2_9HEMI</name>
<dbReference type="EMBL" id="HBUF01157531">
    <property type="protein sequence ID" value="CAG6649441.1"/>
    <property type="molecule type" value="Transcribed_RNA"/>
</dbReference>
<reference evidence="2" key="1">
    <citation type="submission" date="2021-05" db="EMBL/GenBank/DDBJ databases">
        <authorList>
            <person name="Alioto T."/>
            <person name="Alioto T."/>
            <person name="Gomez Garrido J."/>
        </authorList>
    </citation>
    <scope>NUCLEOTIDE SEQUENCE</scope>
</reference>
<evidence type="ECO:0000313" key="2">
    <source>
        <dbReference type="EMBL" id="CAG6649441.1"/>
    </source>
</evidence>
<keyword evidence="1" id="KW-0472">Membrane</keyword>
<evidence type="ECO:0000256" key="1">
    <source>
        <dbReference type="SAM" id="Phobius"/>
    </source>
</evidence>
<feature type="transmembrane region" description="Helical" evidence="1">
    <location>
        <begin position="41"/>
        <end position="64"/>
    </location>
</feature>
<accession>A0A8D8RFT2</accession>
<keyword evidence="1" id="KW-1133">Transmembrane helix</keyword>
<protein>
    <submittedName>
        <fullName evidence="2">Uncharacterized protein</fullName>
    </submittedName>
</protein>
<sequence>MSLFPSLSMFPSLFPSLSLLPSLLPSLSVFSSPSLFSSLSVVTLSFFLVFLSLTLFKASTFFLIRSSVRLSSSAGGTNVTSSISIPVSVVCSSVVVGFSGGFVV</sequence>